<evidence type="ECO:0000313" key="5">
    <source>
        <dbReference type="Proteomes" id="UP000198867"/>
    </source>
</evidence>
<dbReference type="STRING" id="995034.SAMN05216219_2871"/>
<evidence type="ECO:0000259" key="3">
    <source>
        <dbReference type="PROSITE" id="PS51186"/>
    </source>
</evidence>
<dbReference type="PANTHER" id="PTHR43877">
    <property type="entry name" value="AMINOALKYLPHOSPHONATE N-ACETYLTRANSFERASE-RELATED-RELATED"/>
    <property type="match status" value="1"/>
</dbReference>
<keyword evidence="5" id="KW-1185">Reference proteome</keyword>
<dbReference type="OrthoDB" id="9799092at2"/>
<dbReference type="GO" id="GO:0005840">
    <property type="term" value="C:ribosome"/>
    <property type="evidence" value="ECO:0007669"/>
    <property type="project" value="UniProtKB-KW"/>
</dbReference>
<keyword evidence="1" id="KW-0808">Transferase</keyword>
<dbReference type="CDD" id="cd04301">
    <property type="entry name" value="NAT_SF"/>
    <property type="match status" value="1"/>
</dbReference>
<reference evidence="5" key="1">
    <citation type="submission" date="2016-10" db="EMBL/GenBank/DDBJ databases">
        <authorList>
            <person name="Varghese N."/>
            <person name="Submissions S."/>
        </authorList>
    </citation>
    <scope>NUCLEOTIDE SEQUENCE [LARGE SCALE GENOMIC DNA]</scope>
    <source>
        <strain evidence="5">CGMCC 1.11101</strain>
    </source>
</reference>
<evidence type="ECO:0000256" key="1">
    <source>
        <dbReference type="ARBA" id="ARBA00022679"/>
    </source>
</evidence>
<dbReference type="Gene3D" id="3.40.630.30">
    <property type="match status" value="1"/>
</dbReference>
<gene>
    <name evidence="4" type="ORF">SAMN05216219_2871</name>
</gene>
<dbReference type="PROSITE" id="PS51186">
    <property type="entry name" value="GNAT"/>
    <property type="match status" value="1"/>
</dbReference>
<dbReference type="InterPro" id="IPR000182">
    <property type="entry name" value="GNAT_dom"/>
</dbReference>
<evidence type="ECO:0000313" key="4">
    <source>
        <dbReference type="EMBL" id="SFN97817.1"/>
    </source>
</evidence>
<proteinExistence type="predicted"/>
<dbReference type="InterPro" id="IPR050832">
    <property type="entry name" value="Bact_Acetyltransf"/>
</dbReference>
<dbReference type="PANTHER" id="PTHR43877:SF2">
    <property type="entry name" value="AMINOALKYLPHOSPHONATE N-ACETYLTRANSFERASE-RELATED"/>
    <property type="match status" value="1"/>
</dbReference>
<dbReference type="Pfam" id="PF00583">
    <property type="entry name" value="Acetyltransf_1"/>
    <property type="match status" value="1"/>
</dbReference>
<name>A0A1I5DFC0_9MICO</name>
<evidence type="ECO:0000256" key="2">
    <source>
        <dbReference type="ARBA" id="ARBA00023315"/>
    </source>
</evidence>
<keyword evidence="4" id="KW-0687">Ribonucleoprotein</keyword>
<dbReference type="AlphaFoldDB" id="A0A1I5DFC0"/>
<keyword evidence="4" id="KW-0689">Ribosomal protein</keyword>
<dbReference type="SUPFAM" id="SSF55729">
    <property type="entry name" value="Acyl-CoA N-acyltransferases (Nat)"/>
    <property type="match status" value="1"/>
</dbReference>
<dbReference type="EMBL" id="FOVM01000009">
    <property type="protein sequence ID" value="SFN97817.1"/>
    <property type="molecule type" value="Genomic_DNA"/>
</dbReference>
<dbReference type="GO" id="GO:0016747">
    <property type="term" value="F:acyltransferase activity, transferring groups other than amino-acyl groups"/>
    <property type="evidence" value="ECO:0007669"/>
    <property type="project" value="InterPro"/>
</dbReference>
<feature type="domain" description="N-acetyltransferase" evidence="3">
    <location>
        <begin position="4"/>
        <end position="169"/>
    </location>
</feature>
<dbReference type="InterPro" id="IPR016181">
    <property type="entry name" value="Acyl_CoA_acyltransferase"/>
</dbReference>
<sequence length="169" mass="18822">MTAVTIISPTESDWERVRDLRLEMLRDTPIAFMETIEAAEANSEEVWRMRANRGTTAGSVQYVAVDASGRWVGTMSGFLDKLEVGGPLLVGAFVAPTARGRVAGVADALLDAVEEWARTQGDTLTLHVHEDNDRAIAFYRRRGYDLTGRTIPYNLDPSRNELEMHRTIV</sequence>
<dbReference type="RefSeq" id="WP_090712643.1">
    <property type="nucleotide sequence ID" value="NZ_FOVM01000009.1"/>
</dbReference>
<dbReference type="Proteomes" id="UP000198867">
    <property type="component" value="Unassembled WGS sequence"/>
</dbReference>
<protein>
    <submittedName>
        <fullName evidence="4">Ribosomal protein S18 acetylase RimI</fullName>
    </submittedName>
</protein>
<keyword evidence="2" id="KW-0012">Acyltransferase</keyword>
<organism evidence="4 5">
    <name type="scientific">Mycetocola miduiensis</name>
    <dbReference type="NCBI Taxonomy" id="995034"/>
    <lineage>
        <taxon>Bacteria</taxon>
        <taxon>Bacillati</taxon>
        <taxon>Actinomycetota</taxon>
        <taxon>Actinomycetes</taxon>
        <taxon>Micrococcales</taxon>
        <taxon>Microbacteriaceae</taxon>
        <taxon>Mycetocola</taxon>
    </lineage>
</organism>
<accession>A0A1I5DFC0</accession>